<proteinExistence type="predicted"/>
<accession>A0A8H6Z3V7</accession>
<sequence>MSVIKSKEREIRMRGDVNVSLSSCIPILCSICGYSILLTPPFNIHFRFNVANNRLELGLFPMRLRVWIFLLRALTHPHATTAPWIFFAPALSLWDSGTQDLSNGPWYLTQI</sequence>
<protein>
    <submittedName>
        <fullName evidence="2">Uncharacterized protein</fullName>
    </submittedName>
</protein>
<organism evidence="2 3">
    <name type="scientific">Mycena venus</name>
    <dbReference type="NCBI Taxonomy" id="2733690"/>
    <lineage>
        <taxon>Eukaryota</taxon>
        <taxon>Fungi</taxon>
        <taxon>Dikarya</taxon>
        <taxon>Basidiomycota</taxon>
        <taxon>Agaricomycotina</taxon>
        <taxon>Agaricomycetes</taxon>
        <taxon>Agaricomycetidae</taxon>
        <taxon>Agaricales</taxon>
        <taxon>Marasmiineae</taxon>
        <taxon>Mycenaceae</taxon>
        <taxon>Mycena</taxon>
    </lineage>
</organism>
<feature type="transmembrane region" description="Helical" evidence="1">
    <location>
        <begin position="21"/>
        <end position="42"/>
    </location>
</feature>
<reference evidence="2" key="1">
    <citation type="submission" date="2020-05" db="EMBL/GenBank/DDBJ databases">
        <title>Mycena genomes resolve the evolution of fungal bioluminescence.</title>
        <authorList>
            <person name="Tsai I.J."/>
        </authorList>
    </citation>
    <scope>NUCLEOTIDE SEQUENCE</scope>
    <source>
        <strain evidence="2">CCC161011</strain>
    </source>
</reference>
<evidence type="ECO:0000313" key="3">
    <source>
        <dbReference type="Proteomes" id="UP000620124"/>
    </source>
</evidence>
<gene>
    <name evidence="2" type="ORF">MVEN_00069600</name>
</gene>
<keyword evidence="1" id="KW-1133">Transmembrane helix</keyword>
<comment type="caution">
    <text evidence="2">The sequence shown here is derived from an EMBL/GenBank/DDBJ whole genome shotgun (WGS) entry which is preliminary data.</text>
</comment>
<dbReference type="EMBL" id="JACAZI010000001">
    <property type="protein sequence ID" value="KAF7372108.1"/>
    <property type="molecule type" value="Genomic_DNA"/>
</dbReference>
<keyword evidence="1" id="KW-0472">Membrane</keyword>
<dbReference type="AlphaFoldDB" id="A0A8H6Z3V7"/>
<keyword evidence="1" id="KW-0812">Transmembrane</keyword>
<dbReference type="Proteomes" id="UP000620124">
    <property type="component" value="Unassembled WGS sequence"/>
</dbReference>
<evidence type="ECO:0000256" key="1">
    <source>
        <dbReference type="SAM" id="Phobius"/>
    </source>
</evidence>
<evidence type="ECO:0000313" key="2">
    <source>
        <dbReference type="EMBL" id="KAF7372108.1"/>
    </source>
</evidence>
<keyword evidence="3" id="KW-1185">Reference proteome</keyword>
<name>A0A8H6Z3V7_9AGAR</name>